<dbReference type="STRING" id="196109.A0A136IW47"/>
<dbReference type="AlphaFoldDB" id="A0A136IW47"/>
<dbReference type="EMBL" id="KQ964256">
    <property type="protein sequence ID" value="KXJ89108.1"/>
    <property type="molecule type" value="Genomic_DNA"/>
</dbReference>
<feature type="region of interest" description="Disordered" evidence="1">
    <location>
        <begin position="239"/>
        <end position="268"/>
    </location>
</feature>
<dbReference type="Proteomes" id="UP000070501">
    <property type="component" value="Unassembled WGS sequence"/>
</dbReference>
<feature type="compositionally biased region" description="Acidic residues" evidence="1">
    <location>
        <begin position="185"/>
        <end position="206"/>
    </location>
</feature>
<evidence type="ECO:0000313" key="4">
    <source>
        <dbReference type="Proteomes" id="UP000070501"/>
    </source>
</evidence>
<feature type="region of interest" description="Disordered" evidence="1">
    <location>
        <begin position="145"/>
        <end position="225"/>
    </location>
</feature>
<dbReference type="InterPro" id="IPR055592">
    <property type="entry name" value="DUF7168"/>
</dbReference>
<proteinExistence type="predicted"/>
<reference evidence="4" key="1">
    <citation type="submission" date="2016-02" db="EMBL/GenBank/DDBJ databases">
        <title>Draft genome sequence of Microdochium bolleyi, a fungal endophyte of beachgrass.</title>
        <authorList>
            <consortium name="DOE Joint Genome Institute"/>
            <person name="David A.S."/>
            <person name="May G."/>
            <person name="Haridas S."/>
            <person name="Lim J."/>
            <person name="Wang M."/>
            <person name="Labutti K."/>
            <person name="Lipzen A."/>
            <person name="Barry K."/>
            <person name="Grigoriev I.V."/>
        </authorList>
    </citation>
    <scope>NUCLEOTIDE SEQUENCE [LARGE SCALE GENOMIC DNA]</scope>
    <source>
        <strain evidence="4">J235TASD1</strain>
    </source>
</reference>
<organism evidence="3 4">
    <name type="scientific">Microdochium bolleyi</name>
    <dbReference type="NCBI Taxonomy" id="196109"/>
    <lineage>
        <taxon>Eukaryota</taxon>
        <taxon>Fungi</taxon>
        <taxon>Dikarya</taxon>
        <taxon>Ascomycota</taxon>
        <taxon>Pezizomycotina</taxon>
        <taxon>Sordariomycetes</taxon>
        <taxon>Xylariomycetidae</taxon>
        <taxon>Xylariales</taxon>
        <taxon>Microdochiaceae</taxon>
        <taxon>Microdochium</taxon>
    </lineage>
</organism>
<sequence>MGQYNVSQAEVLAHVPPDAQKQYAGQSVVSITRVDGDEDKPVRQQSYVNTLCSAMGEFFDCKYYSTAKDSSVDLTFYGIAENSVAAAMAFEMAYNLIAEWARSYKGVASKNSYCHGVCDQLWRDARRAKADEEAQAKKAELEAVAGRAEQEEAQVAEQVARLEPPGSDRASTEPDSPEPQVKVEQDDDNDDANSEASDEDDGDELQDFLLPNFEVKKDGPLDISGDLDLEIDNLVKIERQHSTEPFRGPSTSVDPGSSTQKDADDTDNKAALALPASAAKTELDRGWRSHGELVLFRDTSARIAEDYLKEKGVKLYNRKKHSTIVRDKDAYRQGEKDSSKIDVRRKRLESG</sequence>
<dbReference type="Pfam" id="PF23771">
    <property type="entry name" value="DUF7168"/>
    <property type="match status" value="1"/>
</dbReference>
<protein>
    <recommendedName>
        <fullName evidence="2">DUF7168 domain-containing protein</fullName>
    </recommendedName>
</protein>
<accession>A0A136IW47</accession>
<keyword evidence="4" id="KW-1185">Reference proteome</keyword>
<gene>
    <name evidence="3" type="ORF">Micbo1qcDRAFT_165880</name>
</gene>
<feature type="domain" description="DUF7168" evidence="2">
    <location>
        <begin position="24"/>
        <end position="150"/>
    </location>
</feature>
<feature type="compositionally biased region" description="Low complexity" evidence="1">
    <location>
        <begin position="145"/>
        <end position="163"/>
    </location>
</feature>
<dbReference type="OrthoDB" id="3067443at2759"/>
<evidence type="ECO:0000313" key="3">
    <source>
        <dbReference type="EMBL" id="KXJ89108.1"/>
    </source>
</evidence>
<feature type="compositionally biased region" description="Polar residues" evidence="1">
    <location>
        <begin position="249"/>
        <end position="260"/>
    </location>
</feature>
<feature type="non-terminal residue" evidence="3">
    <location>
        <position position="1"/>
    </location>
</feature>
<feature type="region of interest" description="Disordered" evidence="1">
    <location>
        <begin position="327"/>
        <end position="351"/>
    </location>
</feature>
<name>A0A136IW47_9PEZI</name>
<evidence type="ECO:0000259" key="2">
    <source>
        <dbReference type="Pfam" id="PF23771"/>
    </source>
</evidence>
<evidence type="ECO:0000256" key="1">
    <source>
        <dbReference type="SAM" id="MobiDB-lite"/>
    </source>
</evidence>
<dbReference type="InParanoid" id="A0A136IW47"/>